<reference evidence="2 3" key="1">
    <citation type="submission" date="2021-04" db="EMBL/GenBank/DDBJ databases">
        <authorList>
            <person name="De Guttry C."/>
            <person name="Zahm M."/>
            <person name="Klopp C."/>
            <person name="Cabau C."/>
            <person name="Louis A."/>
            <person name="Berthelot C."/>
            <person name="Parey E."/>
            <person name="Roest Crollius H."/>
            <person name="Montfort J."/>
            <person name="Robinson-Rechavi M."/>
            <person name="Bucao C."/>
            <person name="Bouchez O."/>
            <person name="Gislard M."/>
            <person name="Lluch J."/>
            <person name="Milhes M."/>
            <person name="Lampietro C."/>
            <person name="Lopez Roques C."/>
            <person name="Donnadieu C."/>
            <person name="Braasch I."/>
            <person name="Desvignes T."/>
            <person name="Postlethwait J."/>
            <person name="Bobe J."/>
            <person name="Wedekind C."/>
            <person name="Guiguen Y."/>
        </authorList>
    </citation>
    <scope>NUCLEOTIDE SEQUENCE [LARGE SCALE GENOMIC DNA]</scope>
    <source>
        <strain evidence="2">Cs_M1</strain>
        <tissue evidence="2">Blood</tissue>
    </source>
</reference>
<sequence length="115" mass="12491">MVLEAQGSREPHPLPHAEKHSCLKTYSDPCLNPRPASASPYAPSLPPLVQPNKIAVMEIPSHQPRHPRHNFLYLQSAILSPLFCGGKPHKSTKALGRSEKASLENMVVDAGTLLG</sequence>
<keyword evidence="3" id="KW-1185">Reference proteome</keyword>
<comment type="caution">
    <text evidence="2">The sequence shown here is derived from an EMBL/GenBank/DDBJ whole genome shotgun (WGS) entry which is preliminary data.</text>
</comment>
<feature type="region of interest" description="Disordered" evidence="1">
    <location>
        <begin position="1"/>
        <end position="20"/>
    </location>
</feature>
<protein>
    <submittedName>
        <fullName evidence="2">Uncharacterized protein</fullName>
    </submittedName>
</protein>
<organism evidence="2 3">
    <name type="scientific">Coregonus suidteri</name>
    <dbReference type="NCBI Taxonomy" id="861788"/>
    <lineage>
        <taxon>Eukaryota</taxon>
        <taxon>Metazoa</taxon>
        <taxon>Chordata</taxon>
        <taxon>Craniata</taxon>
        <taxon>Vertebrata</taxon>
        <taxon>Euteleostomi</taxon>
        <taxon>Actinopterygii</taxon>
        <taxon>Neopterygii</taxon>
        <taxon>Teleostei</taxon>
        <taxon>Protacanthopterygii</taxon>
        <taxon>Salmoniformes</taxon>
        <taxon>Salmonidae</taxon>
        <taxon>Coregoninae</taxon>
        <taxon>Coregonus</taxon>
    </lineage>
</organism>
<gene>
    <name evidence="2" type="ORF">J4Q44_G00334230</name>
</gene>
<evidence type="ECO:0000313" key="3">
    <source>
        <dbReference type="Proteomes" id="UP001356427"/>
    </source>
</evidence>
<feature type="compositionally biased region" description="Basic and acidic residues" evidence="1">
    <location>
        <begin position="7"/>
        <end position="20"/>
    </location>
</feature>
<dbReference type="EMBL" id="JAGTTL010000033">
    <property type="protein sequence ID" value="KAK6295710.1"/>
    <property type="molecule type" value="Genomic_DNA"/>
</dbReference>
<name>A0AAN8KUQ9_9TELE</name>
<dbReference type="Proteomes" id="UP001356427">
    <property type="component" value="Unassembled WGS sequence"/>
</dbReference>
<proteinExistence type="predicted"/>
<accession>A0AAN8KUQ9</accession>
<evidence type="ECO:0000313" key="2">
    <source>
        <dbReference type="EMBL" id="KAK6295710.1"/>
    </source>
</evidence>
<dbReference type="AlphaFoldDB" id="A0AAN8KUQ9"/>
<evidence type="ECO:0000256" key="1">
    <source>
        <dbReference type="SAM" id="MobiDB-lite"/>
    </source>
</evidence>